<name>A0A366KBX3_9BIFI</name>
<feature type="transmembrane region" description="Helical" evidence="1">
    <location>
        <begin position="38"/>
        <end position="59"/>
    </location>
</feature>
<dbReference type="AlphaFoldDB" id="A0A366KBX3"/>
<gene>
    <name evidence="2" type="ORF">CRD60_01915</name>
</gene>
<organism evidence="2 3">
    <name type="scientific">Bifidobacterium aemilianum</name>
    <dbReference type="NCBI Taxonomy" id="2493120"/>
    <lineage>
        <taxon>Bacteria</taxon>
        <taxon>Bacillati</taxon>
        <taxon>Actinomycetota</taxon>
        <taxon>Actinomycetes</taxon>
        <taxon>Bifidobacteriales</taxon>
        <taxon>Bifidobacteriaceae</taxon>
        <taxon>Bifidobacterium</taxon>
    </lineage>
</organism>
<accession>A0A366KBX3</accession>
<evidence type="ECO:0000256" key="1">
    <source>
        <dbReference type="SAM" id="Phobius"/>
    </source>
</evidence>
<protein>
    <submittedName>
        <fullName evidence="2">Lantibiotic ABC transporter permease</fullName>
    </submittedName>
</protein>
<evidence type="ECO:0000313" key="3">
    <source>
        <dbReference type="Proteomes" id="UP000252530"/>
    </source>
</evidence>
<feature type="transmembrane region" description="Helical" evidence="1">
    <location>
        <begin position="151"/>
        <end position="173"/>
    </location>
</feature>
<reference evidence="2 3" key="1">
    <citation type="submission" date="2017-10" db="EMBL/GenBank/DDBJ databases">
        <title>Bifidobacterium xylocopum sp. nov. and Bifidobacterium aemilianum sp. nov., from the carpenter bee (Xylocopa violacea) digestive tract.</title>
        <authorList>
            <person name="Alberoni D."/>
            <person name="Baffoni L."/>
            <person name="Di Gioia D."/>
            <person name="Gaggia F."/>
            <person name="Biavati B."/>
        </authorList>
    </citation>
    <scope>NUCLEOTIDE SEQUENCE [LARGE SCALE GENOMIC DNA]</scope>
    <source>
        <strain evidence="2 3">XV10</strain>
    </source>
</reference>
<feature type="transmembrane region" description="Helical" evidence="1">
    <location>
        <begin position="86"/>
        <end position="111"/>
    </location>
</feature>
<evidence type="ECO:0000313" key="2">
    <source>
        <dbReference type="EMBL" id="RBP98623.1"/>
    </source>
</evidence>
<feature type="transmembrane region" description="Helical" evidence="1">
    <location>
        <begin position="117"/>
        <end position="144"/>
    </location>
</feature>
<feature type="transmembrane region" description="Helical" evidence="1">
    <location>
        <begin position="218"/>
        <end position="246"/>
    </location>
</feature>
<keyword evidence="3" id="KW-1185">Reference proteome</keyword>
<keyword evidence="1" id="KW-1133">Transmembrane helix</keyword>
<sequence>MTGSFLIPLHLVCGLAAGLGCGAFVAYAPYDPRFGADAVFQILGACIPLMVAIVCALNLDTEREAGDMANLLGTPNRQVSLVGKILALWLLGLLALALAAVSFAAILGIAGRGGLPWSSYLLATVGTWASSLCLYMLAVLLAMLLGRNATIGIGVAGTGIAIASLGGMLNGLFSHSLTGLAAPGPSSWIPFTWPTRFGSLGIEQAIIHGLPSASRDQVLLQAALLGNLLPCLVFTLALAVALLLWIGHFEDRRRARE</sequence>
<dbReference type="EMBL" id="PDCG01000001">
    <property type="protein sequence ID" value="RBP98623.1"/>
    <property type="molecule type" value="Genomic_DNA"/>
</dbReference>
<comment type="caution">
    <text evidence="2">The sequence shown here is derived from an EMBL/GenBank/DDBJ whole genome shotgun (WGS) entry which is preliminary data.</text>
</comment>
<dbReference type="Proteomes" id="UP000252530">
    <property type="component" value="Unassembled WGS sequence"/>
</dbReference>
<keyword evidence="1" id="KW-0472">Membrane</keyword>
<keyword evidence="1" id="KW-0812">Transmembrane</keyword>
<proteinExistence type="predicted"/>